<evidence type="ECO:0000313" key="1">
    <source>
        <dbReference type="EMBL" id="KAI0027539.1"/>
    </source>
</evidence>
<organism evidence="1 2">
    <name type="scientific">Vararia minispora EC-137</name>
    <dbReference type="NCBI Taxonomy" id="1314806"/>
    <lineage>
        <taxon>Eukaryota</taxon>
        <taxon>Fungi</taxon>
        <taxon>Dikarya</taxon>
        <taxon>Basidiomycota</taxon>
        <taxon>Agaricomycotina</taxon>
        <taxon>Agaricomycetes</taxon>
        <taxon>Russulales</taxon>
        <taxon>Lachnocladiaceae</taxon>
        <taxon>Vararia</taxon>
    </lineage>
</organism>
<keyword evidence="2" id="KW-1185">Reference proteome</keyword>
<proteinExistence type="predicted"/>
<sequence length="264" mass="29162">MSLPPVFYHHFVSPLPYARTLRLQQALYALQYSKRSASSPYREVLFLLEHRPVYTGGRRQSDGELASERLRLTKLGADFMLAERGGQLTYHGPGQLVGYPLLDLGRVQPAVTIREYICKLQNALTSHLREAHGLDSVQSENTGVFLDASTKIASIGVQVRHRLTSHGFSLNITNEPRAWFDEVVACGLPDVHAGSIESATGRPASVAAEVPGVVSQLKKALERDMVPLDMTESNELVWLVQEMEADAERFAAEVGPCYIAPGHR</sequence>
<dbReference type="Proteomes" id="UP000814128">
    <property type="component" value="Unassembled WGS sequence"/>
</dbReference>
<comment type="caution">
    <text evidence="1">The sequence shown here is derived from an EMBL/GenBank/DDBJ whole genome shotgun (WGS) entry which is preliminary data.</text>
</comment>
<reference evidence="1" key="2">
    <citation type="journal article" date="2022" name="New Phytol.">
        <title>Evolutionary transition to the ectomycorrhizal habit in the genomes of a hyperdiverse lineage of mushroom-forming fungi.</title>
        <authorList>
            <person name="Looney B."/>
            <person name="Miyauchi S."/>
            <person name="Morin E."/>
            <person name="Drula E."/>
            <person name="Courty P.E."/>
            <person name="Kohler A."/>
            <person name="Kuo A."/>
            <person name="LaButti K."/>
            <person name="Pangilinan J."/>
            <person name="Lipzen A."/>
            <person name="Riley R."/>
            <person name="Andreopoulos W."/>
            <person name="He G."/>
            <person name="Johnson J."/>
            <person name="Nolan M."/>
            <person name="Tritt A."/>
            <person name="Barry K.W."/>
            <person name="Grigoriev I.V."/>
            <person name="Nagy L.G."/>
            <person name="Hibbett D."/>
            <person name="Henrissat B."/>
            <person name="Matheny P.B."/>
            <person name="Labbe J."/>
            <person name="Martin F.M."/>
        </authorList>
    </citation>
    <scope>NUCLEOTIDE SEQUENCE</scope>
    <source>
        <strain evidence="1">EC-137</strain>
    </source>
</reference>
<name>A0ACB8Q777_9AGAM</name>
<gene>
    <name evidence="1" type="ORF">K488DRAFT_61223</name>
</gene>
<reference evidence="1" key="1">
    <citation type="submission" date="2021-02" db="EMBL/GenBank/DDBJ databases">
        <authorList>
            <consortium name="DOE Joint Genome Institute"/>
            <person name="Ahrendt S."/>
            <person name="Looney B.P."/>
            <person name="Miyauchi S."/>
            <person name="Morin E."/>
            <person name="Drula E."/>
            <person name="Courty P.E."/>
            <person name="Chicoki N."/>
            <person name="Fauchery L."/>
            <person name="Kohler A."/>
            <person name="Kuo A."/>
            <person name="Labutti K."/>
            <person name="Pangilinan J."/>
            <person name="Lipzen A."/>
            <person name="Riley R."/>
            <person name="Andreopoulos W."/>
            <person name="He G."/>
            <person name="Johnson J."/>
            <person name="Barry K.W."/>
            <person name="Grigoriev I.V."/>
            <person name="Nagy L."/>
            <person name="Hibbett D."/>
            <person name="Henrissat B."/>
            <person name="Matheny P.B."/>
            <person name="Labbe J."/>
            <person name="Martin F."/>
        </authorList>
    </citation>
    <scope>NUCLEOTIDE SEQUENCE</scope>
    <source>
        <strain evidence="1">EC-137</strain>
    </source>
</reference>
<accession>A0ACB8Q777</accession>
<evidence type="ECO:0000313" key="2">
    <source>
        <dbReference type="Proteomes" id="UP000814128"/>
    </source>
</evidence>
<dbReference type="EMBL" id="MU273884">
    <property type="protein sequence ID" value="KAI0027539.1"/>
    <property type="molecule type" value="Genomic_DNA"/>
</dbReference>
<protein>
    <submittedName>
        <fullName evidence="1">Lipoyltransferase</fullName>
    </submittedName>
</protein>